<feature type="region of interest" description="Disordered" evidence="1">
    <location>
        <begin position="232"/>
        <end position="261"/>
    </location>
</feature>
<protein>
    <submittedName>
        <fullName evidence="2">Uncharacterized protein</fullName>
    </submittedName>
</protein>
<gene>
    <name evidence="2" type="ORF">P5673_032390</name>
</gene>
<comment type="caution">
    <text evidence="2">The sequence shown here is derived from an EMBL/GenBank/DDBJ whole genome shotgun (WGS) entry which is preliminary data.</text>
</comment>
<accession>A0AAD9URU2</accession>
<dbReference type="Proteomes" id="UP001249851">
    <property type="component" value="Unassembled WGS sequence"/>
</dbReference>
<proteinExistence type="predicted"/>
<feature type="region of interest" description="Disordered" evidence="1">
    <location>
        <begin position="303"/>
        <end position="334"/>
    </location>
</feature>
<sequence>MVVIACTIPTCDFKTDDVSEALAIALLANHGLAHQYTLPHTTGPLLPPAPRGPKLERPKVNIGVSTEEWNLFTRRWEVFRTGSGIDDESAPSQLFQCAENELGDSLLKANPHAASTTLPDLLDAMRSLAVIPVATGVLRTELLQLRQERDEPFRAFTARVRGKAETCAFTTICECGKNVDYTDHVIRDVLLNGISDPDIRREVLGTTNILQTPVNDVIALVENKEMARNALPSSTLSAVSSFKRQQVPPKEPPSATLSRADQAKQAACPDCQRLFRIFTEGTRGWNTKPHTVCLNCYRVRRRRKRTPHTPPPPPPTSQAVESDPISHVESVHLS</sequence>
<keyword evidence="3" id="KW-1185">Reference proteome</keyword>
<evidence type="ECO:0000313" key="3">
    <source>
        <dbReference type="Proteomes" id="UP001249851"/>
    </source>
</evidence>
<feature type="compositionally biased region" description="Polar residues" evidence="1">
    <location>
        <begin position="232"/>
        <end position="244"/>
    </location>
</feature>
<evidence type="ECO:0000256" key="1">
    <source>
        <dbReference type="SAM" id="MobiDB-lite"/>
    </source>
</evidence>
<feature type="compositionally biased region" description="Basic and acidic residues" evidence="1">
    <location>
        <begin position="324"/>
        <end position="334"/>
    </location>
</feature>
<evidence type="ECO:0000313" key="2">
    <source>
        <dbReference type="EMBL" id="KAK2547609.1"/>
    </source>
</evidence>
<organism evidence="2 3">
    <name type="scientific">Acropora cervicornis</name>
    <name type="common">Staghorn coral</name>
    <dbReference type="NCBI Taxonomy" id="6130"/>
    <lineage>
        <taxon>Eukaryota</taxon>
        <taxon>Metazoa</taxon>
        <taxon>Cnidaria</taxon>
        <taxon>Anthozoa</taxon>
        <taxon>Hexacorallia</taxon>
        <taxon>Scleractinia</taxon>
        <taxon>Astrocoeniina</taxon>
        <taxon>Acroporidae</taxon>
        <taxon>Acropora</taxon>
    </lineage>
</organism>
<dbReference type="EMBL" id="JARQWQ010000176">
    <property type="protein sequence ID" value="KAK2547609.1"/>
    <property type="molecule type" value="Genomic_DNA"/>
</dbReference>
<reference evidence="2" key="1">
    <citation type="journal article" date="2023" name="G3 (Bethesda)">
        <title>Whole genome assembly and annotation of the endangered Caribbean coral Acropora cervicornis.</title>
        <authorList>
            <person name="Selwyn J.D."/>
            <person name="Vollmer S.V."/>
        </authorList>
    </citation>
    <scope>NUCLEOTIDE SEQUENCE</scope>
    <source>
        <strain evidence="2">K2</strain>
    </source>
</reference>
<name>A0AAD9URU2_ACRCE</name>
<reference evidence="2" key="2">
    <citation type="journal article" date="2023" name="Science">
        <title>Genomic signatures of disease resistance in endangered staghorn corals.</title>
        <authorList>
            <person name="Vollmer S.V."/>
            <person name="Selwyn J.D."/>
            <person name="Despard B.A."/>
            <person name="Roesel C.L."/>
        </authorList>
    </citation>
    <scope>NUCLEOTIDE SEQUENCE</scope>
    <source>
        <strain evidence="2">K2</strain>
    </source>
</reference>
<dbReference type="AlphaFoldDB" id="A0AAD9URU2"/>